<dbReference type="SUPFAM" id="SSF54160">
    <property type="entry name" value="Chromo domain-like"/>
    <property type="match status" value="1"/>
</dbReference>
<evidence type="ECO:0000313" key="4">
    <source>
        <dbReference type="Proteomes" id="UP000326396"/>
    </source>
</evidence>
<dbReference type="Pfam" id="PF24626">
    <property type="entry name" value="SH3_Tf2-1"/>
    <property type="match status" value="1"/>
</dbReference>
<sequence>MTDTQSAHMNHHDAHPCRANSMYQDDNIRARVDDWDDGLDNEVDHSYQGGWDNDSHEARYGYHENLQYAYANQGYQGQPRAPRRPNVNQYPDKGYMTSFKIMEVPVGEHLRLDKYDSTMVDSQRCWQLSRWKYRWVNILDLINMTPQWWIARGAGNCLDGSTGGWKYRWVNILDLINMTPQWWIARGAGNCLRWKYRGSKIDMHWAISSGTLKCRTPVCWGEVGQRELAHKNVVKATNERINQIRAHLKAAQDRQKSYADKRRRPIEFQVGDFVLLKVSPWKGVIRFRKQGKLGPRFIGPFKIIARVGEVAYRLELPEELSGIHNTFHVSYLRKCLADESAYIPLEDIEIDNRLNYVERSVAIIDRKVKQLRNKTLSQVMVQWKNRTGSEVTWESENEMRKYYLFLFEMEVPVGEHLRLDKYDSTMVDSQSQRCWQLSRWKYRWVNILDLINMTPQWWIARGAGNCLRWKYRG</sequence>
<keyword evidence="4" id="KW-1185">Reference proteome</keyword>
<proteinExistence type="predicted"/>
<dbReference type="PANTHER" id="PTHR46148">
    <property type="entry name" value="CHROMO DOMAIN-CONTAINING PROTEIN"/>
    <property type="match status" value="1"/>
</dbReference>
<dbReference type="AlphaFoldDB" id="A0A5N6N019"/>
<evidence type="ECO:0000313" key="3">
    <source>
        <dbReference type="EMBL" id="KAD4179851.1"/>
    </source>
</evidence>
<name>A0A5N6N019_9ASTR</name>
<gene>
    <name evidence="3" type="ORF">E3N88_28442</name>
</gene>
<protein>
    <recommendedName>
        <fullName evidence="2">Tf2-1-like SH3-like domain-containing protein</fullName>
    </recommendedName>
</protein>
<accession>A0A5N6N019</accession>
<feature type="domain" description="Tf2-1-like SH3-like" evidence="2">
    <location>
        <begin position="271"/>
        <end position="335"/>
    </location>
</feature>
<dbReference type="EMBL" id="SZYD01000014">
    <property type="protein sequence ID" value="KAD4179851.1"/>
    <property type="molecule type" value="Genomic_DNA"/>
</dbReference>
<dbReference type="InterPro" id="IPR016197">
    <property type="entry name" value="Chromo-like_dom_sf"/>
</dbReference>
<dbReference type="OrthoDB" id="1909122at2759"/>
<organism evidence="3 4">
    <name type="scientific">Mikania micrantha</name>
    <name type="common">bitter vine</name>
    <dbReference type="NCBI Taxonomy" id="192012"/>
    <lineage>
        <taxon>Eukaryota</taxon>
        <taxon>Viridiplantae</taxon>
        <taxon>Streptophyta</taxon>
        <taxon>Embryophyta</taxon>
        <taxon>Tracheophyta</taxon>
        <taxon>Spermatophyta</taxon>
        <taxon>Magnoliopsida</taxon>
        <taxon>eudicotyledons</taxon>
        <taxon>Gunneridae</taxon>
        <taxon>Pentapetalae</taxon>
        <taxon>asterids</taxon>
        <taxon>campanulids</taxon>
        <taxon>Asterales</taxon>
        <taxon>Asteraceae</taxon>
        <taxon>Asteroideae</taxon>
        <taxon>Heliantheae alliance</taxon>
        <taxon>Eupatorieae</taxon>
        <taxon>Mikania</taxon>
    </lineage>
</organism>
<evidence type="ECO:0000256" key="1">
    <source>
        <dbReference type="SAM" id="MobiDB-lite"/>
    </source>
</evidence>
<dbReference type="InterPro" id="IPR056924">
    <property type="entry name" value="SH3_Tf2-1"/>
</dbReference>
<dbReference type="Proteomes" id="UP000326396">
    <property type="component" value="Linkage Group LG4"/>
</dbReference>
<evidence type="ECO:0000259" key="2">
    <source>
        <dbReference type="Pfam" id="PF24626"/>
    </source>
</evidence>
<feature type="region of interest" description="Disordered" evidence="1">
    <location>
        <begin position="1"/>
        <end position="20"/>
    </location>
</feature>
<dbReference type="PANTHER" id="PTHR46148:SF57">
    <property type="entry name" value="OS12G0499874 PROTEIN"/>
    <property type="match status" value="1"/>
</dbReference>
<reference evidence="3 4" key="1">
    <citation type="submission" date="2019-05" db="EMBL/GenBank/DDBJ databases">
        <title>Mikania micrantha, genome provides insights into the molecular mechanism of rapid growth.</title>
        <authorList>
            <person name="Liu B."/>
        </authorList>
    </citation>
    <scope>NUCLEOTIDE SEQUENCE [LARGE SCALE GENOMIC DNA]</scope>
    <source>
        <strain evidence="3">NLD-2019</strain>
        <tissue evidence="3">Leaf</tissue>
    </source>
</reference>
<comment type="caution">
    <text evidence="3">The sequence shown here is derived from an EMBL/GenBank/DDBJ whole genome shotgun (WGS) entry which is preliminary data.</text>
</comment>